<feature type="region of interest" description="Disordered" evidence="1">
    <location>
        <begin position="526"/>
        <end position="549"/>
    </location>
</feature>
<evidence type="ECO:0000313" key="4">
    <source>
        <dbReference type="Proteomes" id="UP000548582"/>
    </source>
</evidence>
<sequence>MTAAPHPLTLAVIRHKLQAVAEEMVETMTQTCFSPILNQNQDFSAVVLDAAGQTLAQAERVPIHMGAMPWAIRAMAEAFDGDIGKDDVLMANDPYWGGSHLPDITLALPVFAAGALRLWVALRAHQGDIGGLSAGGYSAGATEIWHEGIRIPPVKLVEGGRLRADLLRMVAANSRKPDDLHGDVMAQLAAVTVGSKRLDGLFARYGAAEVGRCADAILDGGEAVMRREIRRWRDGAYEGVSWLEPGREGDPLIPIRARVTLRDGSALVDLRDCPDQVPSFLNSPIANTRAAVNVAFLYLSEDAHVLNEGSARAIEILTRPGSIVDPVLPAPVVACTSLTSAALIEAVMAALEQAAPDVAVAGFTRRFRFALAGEDRQGRPYIWHYFLNRGGAGANARSDGWTNLGGVHNPGGSPSPSVERTEAGYPLLIEEYALRPDSGGAGLRCGGPGGVLRMRYEGAAPAVLNAAGEGVVVRPRGILDGEDGLGHAYSLERADGTVVPIGPRDAGVVVRPGDVVVCLSAGGGGYGPPEQRPADLAARDRDWGYRSAR</sequence>
<dbReference type="PANTHER" id="PTHR11365:SF23">
    <property type="entry name" value="HYPOTHETICAL 5-OXOPROLINASE (EUROFUNG)-RELATED"/>
    <property type="match status" value="1"/>
</dbReference>
<reference evidence="3 4" key="1">
    <citation type="submission" date="2020-03" db="EMBL/GenBank/DDBJ databases">
        <authorList>
            <person name="Sun Q."/>
        </authorList>
    </citation>
    <scope>NUCLEOTIDE SEQUENCE [LARGE SCALE GENOMIC DNA]</scope>
    <source>
        <strain evidence="3 4">JC162</strain>
    </source>
</reference>
<feature type="compositionally biased region" description="Basic and acidic residues" evidence="1">
    <location>
        <begin position="537"/>
        <end position="549"/>
    </location>
</feature>
<organism evidence="3 4">
    <name type="scientific">Neoroseomonas marina</name>
    <dbReference type="NCBI Taxonomy" id="1232220"/>
    <lineage>
        <taxon>Bacteria</taxon>
        <taxon>Pseudomonadati</taxon>
        <taxon>Pseudomonadota</taxon>
        <taxon>Alphaproteobacteria</taxon>
        <taxon>Acetobacterales</taxon>
        <taxon>Acetobacteraceae</taxon>
        <taxon>Neoroseomonas</taxon>
    </lineage>
</organism>
<dbReference type="GO" id="GO:0017168">
    <property type="term" value="F:5-oxoprolinase (ATP-hydrolyzing) activity"/>
    <property type="evidence" value="ECO:0007669"/>
    <property type="project" value="TreeGrafter"/>
</dbReference>
<evidence type="ECO:0000313" key="3">
    <source>
        <dbReference type="EMBL" id="NMJ40625.1"/>
    </source>
</evidence>
<dbReference type="PANTHER" id="PTHR11365">
    <property type="entry name" value="5-OXOPROLINASE RELATED"/>
    <property type="match status" value="1"/>
</dbReference>
<keyword evidence="4" id="KW-1185">Reference proteome</keyword>
<dbReference type="AlphaFoldDB" id="A0A848EBH9"/>
<dbReference type="GO" id="GO:0006749">
    <property type="term" value="P:glutathione metabolic process"/>
    <property type="evidence" value="ECO:0007669"/>
    <property type="project" value="TreeGrafter"/>
</dbReference>
<comment type="caution">
    <text evidence="3">The sequence shown here is derived from an EMBL/GenBank/DDBJ whole genome shotgun (WGS) entry which is preliminary data.</text>
</comment>
<evidence type="ECO:0000256" key="1">
    <source>
        <dbReference type="SAM" id="MobiDB-lite"/>
    </source>
</evidence>
<accession>A0A848EBH9</accession>
<dbReference type="EMBL" id="JABBKX010000001">
    <property type="protein sequence ID" value="NMJ40625.1"/>
    <property type="molecule type" value="Genomic_DNA"/>
</dbReference>
<dbReference type="Proteomes" id="UP000548582">
    <property type="component" value="Unassembled WGS sequence"/>
</dbReference>
<dbReference type="Pfam" id="PF02538">
    <property type="entry name" value="Hydantoinase_B"/>
    <property type="match status" value="1"/>
</dbReference>
<dbReference type="RefSeq" id="WP_170052830.1">
    <property type="nucleotide sequence ID" value="NZ_JABBKX010000001.1"/>
</dbReference>
<feature type="domain" description="Hydantoinase B/oxoprolinase" evidence="2">
    <location>
        <begin position="7"/>
        <end position="529"/>
    </location>
</feature>
<name>A0A848EBH9_9PROT</name>
<gene>
    <name evidence="3" type="ORF">GWK16_05200</name>
</gene>
<protein>
    <submittedName>
        <fullName evidence="3">Hydantoinase B/oxoprolinase family protein</fullName>
    </submittedName>
</protein>
<dbReference type="InterPro" id="IPR003692">
    <property type="entry name" value="Hydantoinase_B"/>
</dbReference>
<dbReference type="InterPro" id="IPR045079">
    <property type="entry name" value="Oxoprolinase-like"/>
</dbReference>
<evidence type="ECO:0000259" key="2">
    <source>
        <dbReference type="Pfam" id="PF02538"/>
    </source>
</evidence>
<dbReference type="GO" id="GO:0005829">
    <property type="term" value="C:cytosol"/>
    <property type="evidence" value="ECO:0007669"/>
    <property type="project" value="TreeGrafter"/>
</dbReference>
<proteinExistence type="predicted"/>